<gene>
    <name evidence="2" type="ORF">JD844_027392</name>
</gene>
<protein>
    <submittedName>
        <fullName evidence="2">Uncharacterized protein</fullName>
    </submittedName>
</protein>
<dbReference type="PANTHER" id="PTHR16525">
    <property type="entry name" value="PROTEIN C12ORF4"/>
    <property type="match status" value="1"/>
</dbReference>
<accession>A0ABQ7SG98</accession>
<sequence>MTISWCLKRAELVFKCVKGFMMEMASWDGGISRTVQFLVPQPSPRKKSSKSDGDTSKNRGKPKKARSERGRSPDDHRAKKASKRRHSSERERPGDASMKKTRPSSGEGSPFLQLEQARDCATGSLTHWNRGALGTEVDGTAQEEDDDPLLRSYPNLIYDSISHRYLLPVDPETL</sequence>
<feature type="region of interest" description="Disordered" evidence="1">
    <location>
        <begin position="38"/>
        <end position="111"/>
    </location>
</feature>
<evidence type="ECO:0000313" key="2">
    <source>
        <dbReference type="EMBL" id="KAH0616353.1"/>
    </source>
</evidence>
<proteinExistence type="predicted"/>
<comment type="caution">
    <text evidence="2">The sequence shown here is derived from an EMBL/GenBank/DDBJ whole genome shotgun (WGS) entry which is preliminary data.</text>
</comment>
<dbReference type="EMBL" id="JAIPUX010005290">
    <property type="protein sequence ID" value="KAH0616353.1"/>
    <property type="molecule type" value="Genomic_DNA"/>
</dbReference>
<organism evidence="2 3">
    <name type="scientific">Phrynosoma platyrhinos</name>
    <name type="common">Desert horned lizard</name>
    <dbReference type="NCBI Taxonomy" id="52577"/>
    <lineage>
        <taxon>Eukaryota</taxon>
        <taxon>Metazoa</taxon>
        <taxon>Chordata</taxon>
        <taxon>Craniata</taxon>
        <taxon>Vertebrata</taxon>
        <taxon>Euteleostomi</taxon>
        <taxon>Lepidosauria</taxon>
        <taxon>Squamata</taxon>
        <taxon>Bifurcata</taxon>
        <taxon>Unidentata</taxon>
        <taxon>Episquamata</taxon>
        <taxon>Toxicofera</taxon>
        <taxon>Iguania</taxon>
        <taxon>Phrynosomatidae</taxon>
        <taxon>Phrynosomatinae</taxon>
        <taxon>Phrynosoma</taxon>
    </lineage>
</organism>
<dbReference type="InterPro" id="IPR019311">
    <property type="entry name" value="Fy-3"/>
</dbReference>
<dbReference type="Proteomes" id="UP000826234">
    <property type="component" value="Unassembled WGS sequence"/>
</dbReference>
<feature type="compositionally biased region" description="Basic and acidic residues" evidence="1">
    <location>
        <begin position="65"/>
        <end position="77"/>
    </location>
</feature>
<evidence type="ECO:0000256" key="1">
    <source>
        <dbReference type="SAM" id="MobiDB-lite"/>
    </source>
</evidence>
<feature type="compositionally biased region" description="Basic residues" evidence="1">
    <location>
        <begin position="78"/>
        <end position="87"/>
    </location>
</feature>
<reference evidence="2 3" key="1">
    <citation type="journal article" date="2022" name="Gigascience">
        <title>A chromosome-level genome assembly and annotation of the desert horned lizard, Phrynosoma platyrhinos, provides insight into chromosomal rearrangements among reptiles.</title>
        <authorList>
            <person name="Koochekian N."/>
            <person name="Ascanio A."/>
            <person name="Farleigh K."/>
            <person name="Card D.C."/>
            <person name="Schield D.R."/>
            <person name="Castoe T.A."/>
            <person name="Jezkova T."/>
        </authorList>
    </citation>
    <scope>NUCLEOTIDE SEQUENCE [LARGE SCALE GENOMIC DNA]</scope>
    <source>
        <strain evidence="2">NK-2021</strain>
    </source>
</reference>
<keyword evidence="3" id="KW-1185">Reference proteome</keyword>
<dbReference type="Pfam" id="PF10154">
    <property type="entry name" value="Fy-3"/>
    <property type="match status" value="1"/>
</dbReference>
<dbReference type="PANTHER" id="PTHR16525:SF0">
    <property type="entry name" value="PROTEIN C12ORF4"/>
    <property type="match status" value="1"/>
</dbReference>
<feature type="compositionally biased region" description="Basic and acidic residues" evidence="1">
    <location>
        <begin position="88"/>
        <end position="98"/>
    </location>
</feature>
<name>A0ABQ7SG98_PHRPL</name>
<evidence type="ECO:0000313" key="3">
    <source>
        <dbReference type="Proteomes" id="UP000826234"/>
    </source>
</evidence>